<organism evidence="1 2">
    <name type="scientific">Thomasclavelia ramosa</name>
    <dbReference type="NCBI Taxonomy" id="1547"/>
    <lineage>
        <taxon>Bacteria</taxon>
        <taxon>Bacillati</taxon>
        <taxon>Bacillota</taxon>
        <taxon>Erysipelotrichia</taxon>
        <taxon>Erysipelotrichales</taxon>
        <taxon>Coprobacillaceae</taxon>
        <taxon>Thomasclavelia</taxon>
    </lineage>
</organism>
<reference evidence="1" key="1">
    <citation type="submission" date="2023-01" db="EMBL/GenBank/DDBJ databases">
        <title>Human gut microbiome strain richness.</title>
        <authorList>
            <person name="Chen-Liaw A."/>
        </authorList>
    </citation>
    <scope>NUCLEOTIDE SEQUENCE</scope>
    <source>
        <strain evidence="1">1001217st2_G6_1001217B_191108</strain>
    </source>
</reference>
<sequence length="209" mass="25358">MSYCITLTFYPDIKANQVFKKAQQIAKNKLDNFEKVIDENYPYCPASMYNANYFSIEEYRKKRLYNLEKLWIENIFTKTFLYWKEFNLLAVVGYDINGATTITFQNSTDQNYEYTEWNGTPLFENLVQLAKMAPIENIKYYRDDNDEYCRKTYAYDLIYEQLNIEDIFTNKFMEKHDYFKLSMLNEEKSTQCHQYLKKRLLNELKSFLE</sequence>
<evidence type="ECO:0000313" key="1">
    <source>
        <dbReference type="EMBL" id="MDB7085435.1"/>
    </source>
</evidence>
<dbReference type="AlphaFoldDB" id="A0AB35IQF8"/>
<dbReference type="RefSeq" id="WP_272019185.1">
    <property type="nucleotide sequence ID" value="NZ_JAQLKE010000040.1"/>
</dbReference>
<protein>
    <submittedName>
        <fullName evidence="1">Uncharacterized protein</fullName>
    </submittedName>
</protein>
<gene>
    <name evidence="1" type="ORF">PM738_16630</name>
</gene>
<proteinExistence type="predicted"/>
<evidence type="ECO:0000313" key="2">
    <source>
        <dbReference type="Proteomes" id="UP001211987"/>
    </source>
</evidence>
<dbReference type="Proteomes" id="UP001211987">
    <property type="component" value="Unassembled WGS sequence"/>
</dbReference>
<accession>A0AB35IQF8</accession>
<comment type="caution">
    <text evidence="1">The sequence shown here is derived from an EMBL/GenBank/DDBJ whole genome shotgun (WGS) entry which is preliminary data.</text>
</comment>
<name>A0AB35IQF8_9FIRM</name>
<dbReference type="EMBL" id="JAQLKE010000040">
    <property type="protein sequence ID" value="MDB7085435.1"/>
    <property type="molecule type" value="Genomic_DNA"/>
</dbReference>